<dbReference type="KEGG" id="tpla:ElP_43770"/>
<protein>
    <recommendedName>
        <fullName evidence="3">Transposase</fullName>
    </recommendedName>
</protein>
<keyword evidence="2" id="KW-1185">Reference proteome</keyword>
<evidence type="ECO:0000313" key="1">
    <source>
        <dbReference type="EMBL" id="QDV36451.1"/>
    </source>
</evidence>
<evidence type="ECO:0008006" key="3">
    <source>
        <dbReference type="Google" id="ProtNLM"/>
    </source>
</evidence>
<name>A0A518H6J4_9BACT</name>
<organism evidence="1 2">
    <name type="scientific">Tautonia plasticadhaerens</name>
    <dbReference type="NCBI Taxonomy" id="2527974"/>
    <lineage>
        <taxon>Bacteria</taxon>
        <taxon>Pseudomonadati</taxon>
        <taxon>Planctomycetota</taxon>
        <taxon>Planctomycetia</taxon>
        <taxon>Isosphaerales</taxon>
        <taxon>Isosphaeraceae</taxon>
        <taxon>Tautonia</taxon>
    </lineage>
</organism>
<evidence type="ECO:0000313" key="2">
    <source>
        <dbReference type="Proteomes" id="UP000317835"/>
    </source>
</evidence>
<dbReference type="RefSeq" id="WP_145272725.1">
    <property type="nucleotide sequence ID" value="NZ_CP036426.1"/>
</dbReference>
<accession>A0A518H6J4</accession>
<reference evidence="1 2" key="1">
    <citation type="submission" date="2019-02" db="EMBL/GenBank/DDBJ databases">
        <title>Deep-cultivation of Planctomycetes and their phenomic and genomic characterization uncovers novel biology.</title>
        <authorList>
            <person name="Wiegand S."/>
            <person name="Jogler M."/>
            <person name="Boedeker C."/>
            <person name="Pinto D."/>
            <person name="Vollmers J."/>
            <person name="Rivas-Marin E."/>
            <person name="Kohn T."/>
            <person name="Peeters S.H."/>
            <person name="Heuer A."/>
            <person name="Rast P."/>
            <person name="Oberbeckmann S."/>
            <person name="Bunk B."/>
            <person name="Jeske O."/>
            <person name="Meyerdierks A."/>
            <person name="Storesund J.E."/>
            <person name="Kallscheuer N."/>
            <person name="Luecker S."/>
            <person name="Lage O.M."/>
            <person name="Pohl T."/>
            <person name="Merkel B.J."/>
            <person name="Hornburger P."/>
            <person name="Mueller R.-W."/>
            <person name="Bruemmer F."/>
            <person name="Labrenz M."/>
            <person name="Spormann A.M."/>
            <person name="Op den Camp H."/>
            <person name="Overmann J."/>
            <person name="Amann R."/>
            <person name="Jetten M.S.M."/>
            <person name="Mascher T."/>
            <person name="Medema M.H."/>
            <person name="Devos D.P."/>
            <person name="Kaster A.-K."/>
            <person name="Ovreas L."/>
            <person name="Rohde M."/>
            <person name="Galperin M.Y."/>
            <person name="Jogler C."/>
        </authorList>
    </citation>
    <scope>NUCLEOTIDE SEQUENCE [LARGE SCALE GENOMIC DNA]</scope>
    <source>
        <strain evidence="1 2">ElP</strain>
    </source>
</reference>
<gene>
    <name evidence="1" type="ORF">ElP_43770</name>
</gene>
<sequence>MRKPYPSDMTDEQWAALEPLIPVSSPRRPRDVEMREGLNAILSHSHSG</sequence>
<dbReference type="AlphaFoldDB" id="A0A518H6J4"/>
<dbReference type="Proteomes" id="UP000317835">
    <property type="component" value="Chromosome"/>
</dbReference>
<proteinExistence type="predicted"/>
<dbReference type="OrthoDB" id="212263at2"/>
<dbReference type="EMBL" id="CP036426">
    <property type="protein sequence ID" value="QDV36451.1"/>
    <property type="molecule type" value="Genomic_DNA"/>
</dbReference>